<feature type="domain" description="IclR-ED" evidence="5">
    <location>
        <begin position="73"/>
        <end position="255"/>
    </location>
</feature>
<dbReference type="GO" id="GO:0045892">
    <property type="term" value="P:negative regulation of DNA-templated transcription"/>
    <property type="evidence" value="ECO:0007669"/>
    <property type="project" value="TreeGrafter"/>
</dbReference>
<dbReference type="Proteomes" id="UP000216225">
    <property type="component" value="Unassembled WGS sequence"/>
</dbReference>
<keyword evidence="3" id="KW-0804">Transcription</keyword>
<keyword evidence="1" id="KW-0805">Transcription regulation</keyword>
<evidence type="ECO:0000313" key="6">
    <source>
        <dbReference type="EMBL" id="RKJ98652.1"/>
    </source>
</evidence>
<dbReference type="PROSITE" id="PS51077">
    <property type="entry name" value="HTH_ICLR"/>
    <property type="match status" value="1"/>
</dbReference>
<dbReference type="PROSITE" id="PS51078">
    <property type="entry name" value="ICLR_ED"/>
    <property type="match status" value="1"/>
</dbReference>
<dbReference type="Pfam" id="PF09339">
    <property type="entry name" value="HTH_IclR"/>
    <property type="match status" value="1"/>
</dbReference>
<feature type="domain" description="HTH iclR-type" evidence="4">
    <location>
        <begin position="11"/>
        <end position="72"/>
    </location>
</feature>
<dbReference type="InterPro" id="IPR036390">
    <property type="entry name" value="WH_DNA-bd_sf"/>
</dbReference>
<dbReference type="PANTHER" id="PTHR30136">
    <property type="entry name" value="HELIX-TURN-HELIX TRANSCRIPTIONAL REGULATOR, ICLR FAMILY"/>
    <property type="match status" value="1"/>
</dbReference>
<name>A0A420KFB8_9BURK</name>
<dbReference type="GO" id="GO:0003677">
    <property type="term" value="F:DNA binding"/>
    <property type="evidence" value="ECO:0007669"/>
    <property type="project" value="UniProtKB-KW"/>
</dbReference>
<evidence type="ECO:0000259" key="5">
    <source>
        <dbReference type="PROSITE" id="PS51078"/>
    </source>
</evidence>
<dbReference type="InterPro" id="IPR005471">
    <property type="entry name" value="Tscrpt_reg_IclR_N"/>
</dbReference>
<dbReference type="Gene3D" id="3.30.450.40">
    <property type="match status" value="1"/>
</dbReference>
<dbReference type="SMART" id="SM00346">
    <property type="entry name" value="HTH_ICLR"/>
    <property type="match status" value="1"/>
</dbReference>
<dbReference type="PANTHER" id="PTHR30136:SF35">
    <property type="entry name" value="HTH-TYPE TRANSCRIPTIONAL REGULATOR RV1719"/>
    <property type="match status" value="1"/>
</dbReference>
<sequence>MIGTSLVEYTVAAVDEAVRLLFLVAEHPGLGLSELGRRSMNTKARTFRLLSTLEQRNLVTRRGEPATYHLGFSALALGTAAHEQIDLLKLVEPALKFLSEKFNETVIVRIREGTTSMSIARREPQRSLRVNHRIGARMPLYAGASSKLLLAFSPDNVLREVMESERVRFTKNTPVSEKNLQTALKQIREQDYCVSIGEHVDDIGAVAVPLRDGSGEVVASLSISAPAHRMTDKHVEAYLADMKREAARISREMGYRG</sequence>
<evidence type="ECO:0000259" key="4">
    <source>
        <dbReference type="PROSITE" id="PS51077"/>
    </source>
</evidence>
<evidence type="ECO:0000256" key="2">
    <source>
        <dbReference type="ARBA" id="ARBA00023125"/>
    </source>
</evidence>
<evidence type="ECO:0000256" key="3">
    <source>
        <dbReference type="ARBA" id="ARBA00023163"/>
    </source>
</evidence>
<dbReference type="Pfam" id="PF01614">
    <property type="entry name" value="IclR_C"/>
    <property type="match status" value="1"/>
</dbReference>
<reference evidence="6 7" key="1">
    <citation type="submission" date="2018-09" db="EMBL/GenBank/DDBJ databases">
        <title>Genome comparison of Alicycliphilus sp. BQ1, a polyurethanolytic bacterium, with its closest phylogenetic relatives Alicycliphilus denitrificans BC and K601, unable to attack polyurethane.</title>
        <authorList>
            <person name="Loza-Tavera H."/>
            <person name="Lozano L."/>
            <person name="Cevallos M."/>
            <person name="Maya-Lucas O."/>
            <person name="Garcia-Mena J."/>
            <person name="Hernandez J."/>
        </authorList>
    </citation>
    <scope>NUCLEOTIDE SEQUENCE [LARGE SCALE GENOMIC DNA]</scope>
    <source>
        <strain evidence="6 7">BQ1</strain>
    </source>
</reference>
<dbReference type="InterPro" id="IPR014757">
    <property type="entry name" value="Tscrpt_reg_IclR_C"/>
</dbReference>
<protein>
    <submittedName>
        <fullName evidence="6">IclR family transcriptional regulator</fullName>
    </submittedName>
</protein>
<dbReference type="InterPro" id="IPR036388">
    <property type="entry name" value="WH-like_DNA-bd_sf"/>
</dbReference>
<gene>
    <name evidence="6" type="ORF">CE154_002485</name>
</gene>
<accession>A0A420KFB8</accession>
<dbReference type="EMBL" id="NKDB02000001">
    <property type="protein sequence ID" value="RKJ98652.1"/>
    <property type="molecule type" value="Genomic_DNA"/>
</dbReference>
<dbReference type="InterPro" id="IPR029016">
    <property type="entry name" value="GAF-like_dom_sf"/>
</dbReference>
<proteinExistence type="predicted"/>
<dbReference type="InterPro" id="IPR050707">
    <property type="entry name" value="HTH_MetabolicPath_Reg"/>
</dbReference>
<organism evidence="6 7">
    <name type="scientific">Alicycliphilus denitrificans</name>
    <dbReference type="NCBI Taxonomy" id="179636"/>
    <lineage>
        <taxon>Bacteria</taxon>
        <taxon>Pseudomonadati</taxon>
        <taxon>Pseudomonadota</taxon>
        <taxon>Betaproteobacteria</taxon>
        <taxon>Burkholderiales</taxon>
        <taxon>Comamonadaceae</taxon>
        <taxon>Alicycliphilus</taxon>
    </lineage>
</organism>
<dbReference type="AlphaFoldDB" id="A0A420KFB8"/>
<dbReference type="GO" id="GO:0003700">
    <property type="term" value="F:DNA-binding transcription factor activity"/>
    <property type="evidence" value="ECO:0007669"/>
    <property type="project" value="TreeGrafter"/>
</dbReference>
<dbReference type="SUPFAM" id="SSF46785">
    <property type="entry name" value="Winged helix' DNA-binding domain"/>
    <property type="match status" value="1"/>
</dbReference>
<evidence type="ECO:0000256" key="1">
    <source>
        <dbReference type="ARBA" id="ARBA00023015"/>
    </source>
</evidence>
<dbReference type="SUPFAM" id="SSF55781">
    <property type="entry name" value="GAF domain-like"/>
    <property type="match status" value="1"/>
</dbReference>
<comment type="caution">
    <text evidence="6">The sequence shown here is derived from an EMBL/GenBank/DDBJ whole genome shotgun (WGS) entry which is preliminary data.</text>
</comment>
<keyword evidence="2" id="KW-0238">DNA-binding</keyword>
<dbReference type="Gene3D" id="1.10.10.10">
    <property type="entry name" value="Winged helix-like DNA-binding domain superfamily/Winged helix DNA-binding domain"/>
    <property type="match status" value="1"/>
</dbReference>
<evidence type="ECO:0000313" key="7">
    <source>
        <dbReference type="Proteomes" id="UP000216225"/>
    </source>
</evidence>